<evidence type="ECO:0000313" key="2">
    <source>
        <dbReference type="Proteomes" id="UP001341245"/>
    </source>
</evidence>
<dbReference type="Proteomes" id="UP001341245">
    <property type="component" value="Unassembled WGS sequence"/>
</dbReference>
<protein>
    <submittedName>
        <fullName evidence="1">Uncharacterized protein</fullName>
    </submittedName>
</protein>
<evidence type="ECO:0000313" key="1">
    <source>
        <dbReference type="EMBL" id="KAK6001653.1"/>
    </source>
</evidence>
<comment type="caution">
    <text evidence="1">The sequence shown here is derived from an EMBL/GenBank/DDBJ whole genome shotgun (WGS) entry which is preliminary data.</text>
</comment>
<dbReference type="EMBL" id="JASGXD010000013">
    <property type="protein sequence ID" value="KAK6001653.1"/>
    <property type="molecule type" value="Genomic_DNA"/>
</dbReference>
<gene>
    <name evidence="1" type="ORF">QM012_002143</name>
</gene>
<name>A0ABR0TB28_AURPU</name>
<sequence>MYRILGSLDNLGNLSLTLDASDFSILWPYEAFTSNIGYATRNWPPPPDDESFDNFERELYPKTFIHNGPTVRNGHVRNAFINCAVDKNLALAIFNTISYTGRRNESRLQNLSVRTIGGGSFTPYTDLRTCMAPVVYELSRSWEITRNSSMEGYDVSIKEMDKSFSEQRAFDMWTQRNLEEPALSVFRSLWPATDAQAWKQEWRSFPLASFDGKQNI</sequence>
<accession>A0ABR0TB28</accession>
<organism evidence="1 2">
    <name type="scientific">Aureobasidium pullulans</name>
    <name type="common">Black yeast</name>
    <name type="synonym">Pullularia pullulans</name>
    <dbReference type="NCBI Taxonomy" id="5580"/>
    <lineage>
        <taxon>Eukaryota</taxon>
        <taxon>Fungi</taxon>
        <taxon>Dikarya</taxon>
        <taxon>Ascomycota</taxon>
        <taxon>Pezizomycotina</taxon>
        <taxon>Dothideomycetes</taxon>
        <taxon>Dothideomycetidae</taxon>
        <taxon>Dothideales</taxon>
        <taxon>Saccotheciaceae</taxon>
        <taxon>Aureobasidium</taxon>
    </lineage>
</organism>
<reference evidence="1 2" key="1">
    <citation type="submission" date="2023-11" db="EMBL/GenBank/DDBJ databases">
        <title>Draft genome sequence and annotation of the polyextremotolerant black yeast-like fungus Aureobasidium pullulans NRRL 62042.</title>
        <authorList>
            <person name="Dielentheis-Frenken M.R.E."/>
            <person name="Wibberg D."/>
            <person name="Blank L.M."/>
            <person name="Tiso T."/>
        </authorList>
    </citation>
    <scope>NUCLEOTIDE SEQUENCE [LARGE SCALE GENOMIC DNA]</scope>
    <source>
        <strain evidence="1 2">NRRL 62042</strain>
    </source>
</reference>
<proteinExistence type="predicted"/>
<keyword evidence="2" id="KW-1185">Reference proteome</keyword>